<dbReference type="PaxDb" id="121845-A0A1S4EG14"/>
<keyword evidence="1" id="KW-0175">Coiled coil</keyword>
<name>A0A1S4EG14_DIACI</name>
<dbReference type="AlphaFoldDB" id="A0A1S4EG14"/>
<evidence type="ECO:0000256" key="2">
    <source>
        <dbReference type="SAM" id="MobiDB-lite"/>
    </source>
</evidence>
<dbReference type="Proteomes" id="UP000079169">
    <property type="component" value="Unplaced"/>
</dbReference>
<dbReference type="GeneID" id="108252803"/>
<protein>
    <submittedName>
        <fullName evidence="4">Uncharacterized protein LOC108252803</fullName>
    </submittedName>
</protein>
<dbReference type="RefSeq" id="XP_017300992.1">
    <property type="nucleotide sequence ID" value="XM_017445503.1"/>
</dbReference>
<feature type="compositionally biased region" description="Polar residues" evidence="2">
    <location>
        <begin position="7"/>
        <end position="21"/>
    </location>
</feature>
<accession>A0A1S4EG14</accession>
<gene>
    <name evidence="4" type="primary">LOC108252803</name>
</gene>
<feature type="coiled-coil region" evidence="1">
    <location>
        <begin position="171"/>
        <end position="198"/>
    </location>
</feature>
<feature type="region of interest" description="Disordered" evidence="2">
    <location>
        <begin position="1"/>
        <end position="53"/>
    </location>
</feature>
<keyword evidence="3" id="KW-1185">Reference proteome</keyword>
<sequence length="225" mass="25272">MEGIDLSQPSTSSKVTENETLSTKHNDDPTTFQKSFTQDEPESECPMEKNKGPLNIKVRKITFRSSASPELARKVEPPLSEDEVMSKEQFDIEQSIQTGNDERAQATFKTDEGSQVTFKTNEAAQATFMTDEGSQATFMTDKGAQATFKTDEVNKEIDAFIQKQEPGTTEITELAENLKNLKEKIKGLERENELKAKADAQVTQKKQAEVFALQEKERREAELPN</sequence>
<organism evidence="3 4">
    <name type="scientific">Diaphorina citri</name>
    <name type="common">Asian citrus psyllid</name>
    <dbReference type="NCBI Taxonomy" id="121845"/>
    <lineage>
        <taxon>Eukaryota</taxon>
        <taxon>Metazoa</taxon>
        <taxon>Ecdysozoa</taxon>
        <taxon>Arthropoda</taxon>
        <taxon>Hexapoda</taxon>
        <taxon>Insecta</taxon>
        <taxon>Pterygota</taxon>
        <taxon>Neoptera</taxon>
        <taxon>Paraneoptera</taxon>
        <taxon>Hemiptera</taxon>
        <taxon>Sternorrhyncha</taxon>
        <taxon>Psylloidea</taxon>
        <taxon>Psyllidae</taxon>
        <taxon>Diaphorininae</taxon>
        <taxon>Diaphorina</taxon>
    </lineage>
</organism>
<proteinExistence type="predicted"/>
<evidence type="ECO:0000313" key="3">
    <source>
        <dbReference type="Proteomes" id="UP000079169"/>
    </source>
</evidence>
<evidence type="ECO:0000313" key="4">
    <source>
        <dbReference type="RefSeq" id="XP_017300992.1"/>
    </source>
</evidence>
<feature type="region of interest" description="Disordered" evidence="2">
    <location>
        <begin position="66"/>
        <end position="85"/>
    </location>
</feature>
<dbReference type="KEGG" id="dci:108252803"/>
<reference evidence="4" key="1">
    <citation type="submission" date="2025-08" db="UniProtKB">
        <authorList>
            <consortium name="RefSeq"/>
        </authorList>
    </citation>
    <scope>IDENTIFICATION</scope>
</reference>
<feature type="compositionally biased region" description="Polar residues" evidence="2">
    <location>
        <begin position="29"/>
        <end position="38"/>
    </location>
</feature>
<evidence type="ECO:0000256" key="1">
    <source>
        <dbReference type="SAM" id="Coils"/>
    </source>
</evidence>